<keyword evidence="3" id="KW-0645">Protease</keyword>
<proteinExistence type="inferred from homology"/>
<dbReference type="GO" id="GO:0005615">
    <property type="term" value="C:extracellular space"/>
    <property type="evidence" value="ECO:0007669"/>
    <property type="project" value="TreeGrafter"/>
</dbReference>
<evidence type="ECO:0000256" key="7">
    <source>
        <dbReference type="ARBA" id="ARBA00022833"/>
    </source>
</evidence>
<keyword evidence="4" id="KW-0479">Metal-binding</keyword>
<dbReference type="GO" id="GO:0004222">
    <property type="term" value="F:metalloendopeptidase activity"/>
    <property type="evidence" value="ECO:0007669"/>
    <property type="project" value="InterPro"/>
</dbReference>
<keyword evidence="7" id="KW-0862">Zinc</keyword>
<dbReference type="PANTHER" id="PTHR10201">
    <property type="entry name" value="MATRIX METALLOPROTEINASE"/>
    <property type="match status" value="1"/>
</dbReference>
<dbReference type="InterPro" id="IPR024079">
    <property type="entry name" value="MetalloPept_cat_dom_sf"/>
</dbReference>
<keyword evidence="8" id="KW-0482">Metalloprotease</keyword>
<dbReference type="GO" id="GO:0030574">
    <property type="term" value="P:collagen catabolic process"/>
    <property type="evidence" value="ECO:0007669"/>
    <property type="project" value="TreeGrafter"/>
</dbReference>
<evidence type="ECO:0000256" key="4">
    <source>
        <dbReference type="ARBA" id="ARBA00022723"/>
    </source>
</evidence>
<dbReference type="AlphaFoldDB" id="A0A914EJ62"/>
<evidence type="ECO:0000256" key="2">
    <source>
        <dbReference type="ARBA" id="ARBA00010370"/>
    </source>
</evidence>
<dbReference type="Pfam" id="PF00413">
    <property type="entry name" value="Peptidase_M10"/>
    <property type="match status" value="1"/>
</dbReference>
<dbReference type="GO" id="GO:0008270">
    <property type="term" value="F:zinc ion binding"/>
    <property type="evidence" value="ECO:0007669"/>
    <property type="project" value="InterPro"/>
</dbReference>
<evidence type="ECO:0000256" key="6">
    <source>
        <dbReference type="ARBA" id="ARBA00022801"/>
    </source>
</evidence>
<keyword evidence="10" id="KW-1185">Reference proteome</keyword>
<dbReference type="PANTHER" id="PTHR10201:SF291">
    <property type="entry name" value="MATRIX METALLOPROTEINASE 1, ISOFORM C-RELATED"/>
    <property type="match status" value="1"/>
</dbReference>
<keyword evidence="6" id="KW-0378">Hydrolase</keyword>
<evidence type="ECO:0000256" key="1">
    <source>
        <dbReference type="ARBA" id="ARBA00001947"/>
    </source>
</evidence>
<feature type="domain" description="Peptidase M10 metallopeptidase" evidence="9">
    <location>
        <begin position="9"/>
        <end position="156"/>
    </location>
</feature>
<evidence type="ECO:0000259" key="9">
    <source>
        <dbReference type="Pfam" id="PF00413"/>
    </source>
</evidence>
<accession>A0A914EJ62</accession>
<evidence type="ECO:0000256" key="3">
    <source>
        <dbReference type="ARBA" id="ARBA00022670"/>
    </source>
</evidence>
<evidence type="ECO:0000313" key="11">
    <source>
        <dbReference type="WBParaSite" id="ACRNAN_scaffold8111.g28707.t1"/>
    </source>
</evidence>
<dbReference type="Proteomes" id="UP000887540">
    <property type="component" value="Unplaced"/>
</dbReference>
<organism evidence="10 11">
    <name type="scientific">Acrobeloides nanus</name>
    <dbReference type="NCBI Taxonomy" id="290746"/>
    <lineage>
        <taxon>Eukaryota</taxon>
        <taxon>Metazoa</taxon>
        <taxon>Ecdysozoa</taxon>
        <taxon>Nematoda</taxon>
        <taxon>Chromadorea</taxon>
        <taxon>Rhabditida</taxon>
        <taxon>Tylenchina</taxon>
        <taxon>Cephalobomorpha</taxon>
        <taxon>Cephaloboidea</taxon>
        <taxon>Cephalobidae</taxon>
        <taxon>Acrobeloides</taxon>
    </lineage>
</organism>
<dbReference type="GO" id="GO:0030198">
    <property type="term" value="P:extracellular matrix organization"/>
    <property type="evidence" value="ECO:0007669"/>
    <property type="project" value="TreeGrafter"/>
</dbReference>
<evidence type="ECO:0000313" key="10">
    <source>
        <dbReference type="Proteomes" id="UP000887540"/>
    </source>
</evidence>
<protein>
    <submittedName>
        <fullName evidence="11">Peptidase M10 metallopeptidase domain-containing protein</fullName>
    </submittedName>
</protein>
<evidence type="ECO:0000256" key="8">
    <source>
        <dbReference type="ARBA" id="ARBA00023049"/>
    </source>
</evidence>
<name>A0A914EJ62_9BILA</name>
<dbReference type="GO" id="GO:0006508">
    <property type="term" value="P:proteolysis"/>
    <property type="evidence" value="ECO:0007669"/>
    <property type="project" value="UniProtKB-KW"/>
</dbReference>
<comment type="cofactor">
    <cofactor evidence="1">
        <name>Zn(2+)</name>
        <dbReference type="ChEBI" id="CHEBI:29105"/>
    </cofactor>
</comment>
<dbReference type="GO" id="GO:0031012">
    <property type="term" value="C:extracellular matrix"/>
    <property type="evidence" value="ECO:0007669"/>
    <property type="project" value="InterPro"/>
</dbReference>
<sequence length="158" mass="18502">MLALTVDRYWEAVHNAFAQWSSVIPLTFIDVTRTQEKPDIFLAFSNQLCSLVCQQVTRTFGAWYAFTNPGERTVFNTFHQWAYRDTWKILSGQYVDFGTVALHEIGHHLYIPDEYGSPNSIMRMNTLNRHQRDFYGNYIRPGLQPDDIATSQRLYGRR</sequence>
<reference evidence="11" key="1">
    <citation type="submission" date="2022-11" db="UniProtKB">
        <authorList>
            <consortium name="WormBaseParasite"/>
        </authorList>
    </citation>
    <scope>IDENTIFICATION</scope>
</reference>
<dbReference type="Gene3D" id="3.40.390.10">
    <property type="entry name" value="Collagenase (Catalytic Domain)"/>
    <property type="match status" value="1"/>
</dbReference>
<comment type="similarity">
    <text evidence="2">Belongs to the peptidase M10A family.</text>
</comment>
<dbReference type="InterPro" id="IPR001818">
    <property type="entry name" value="Pept_M10_metallopeptidase"/>
</dbReference>
<keyword evidence="5" id="KW-0732">Signal</keyword>
<dbReference type="SUPFAM" id="SSF55486">
    <property type="entry name" value="Metalloproteases ('zincins'), catalytic domain"/>
    <property type="match status" value="1"/>
</dbReference>
<dbReference type="WBParaSite" id="ACRNAN_scaffold8111.g28707.t1">
    <property type="protein sequence ID" value="ACRNAN_scaffold8111.g28707.t1"/>
    <property type="gene ID" value="ACRNAN_scaffold8111.g28707"/>
</dbReference>
<evidence type="ECO:0000256" key="5">
    <source>
        <dbReference type="ARBA" id="ARBA00022729"/>
    </source>
</evidence>